<dbReference type="Gene3D" id="1.10.3210.10">
    <property type="entry name" value="Hypothetical protein af1432"/>
    <property type="match status" value="1"/>
</dbReference>
<protein>
    <submittedName>
        <fullName evidence="3">Histidine kinase</fullName>
    </submittedName>
</protein>
<accession>A0A511QI54</accession>
<dbReference type="InterPro" id="IPR014408">
    <property type="entry name" value="dGMP_Pdiesterase_EAL/HD-GYP"/>
</dbReference>
<keyword evidence="3" id="KW-0808">Transferase</keyword>
<reference evidence="3 4" key="1">
    <citation type="submission" date="2019-07" db="EMBL/GenBank/DDBJ databases">
        <title>Whole genome shotgun sequence of Vibrio sagamiensis NBRC 104589.</title>
        <authorList>
            <person name="Hosoyama A."/>
            <person name="Uohara A."/>
            <person name="Ohji S."/>
            <person name="Ichikawa N."/>
        </authorList>
    </citation>
    <scope>NUCLEOTIDE SEQUENCE [LARGE SCALE GENOMIC DNA]</scope>
    <source>
        <strain evidence="3 4">NBRC 104589</strain>
    </source>
</reference>
<evidence type="ECO:0000313" key="4">
    <source>
        <dbReference type="Proteomes" id="UP000321922"/>
    </source>
</evidence>
<evidence type="ECO:0000259" key="2">
    <source>
        <dbReference type="PROSITE" id="PS51833"/>
    </source>
</evidence>
<dbReference type="SUPFAM" id="SSF141868">
    <property type="entry name" value="EAL domain-like"/>
    <property type="match status" value="1"/>
</dbReference>
<sequence length="382" mass="43835">MLFRDGPKNTFPAVEPELATSKLLSDHFLTTYYNTLGNKLGFVNFPYQSLVNLIPTLFPSQYLVVEVLEDCEPTDELLEAIKLLHAKGYQIALDDFVPSKVWKRFLPYITIIKFDIRSISIAKAEIFIQSLNHRKIRFLAEKVETYDEFEQAVKAGFDYFQGYFFSKPELIQSKCLSASLLTVIQLCKAIAEESINYQEIERLFSIDLTLSYKLLTYVNSSYTLKNKIKSFRQALIYLGEERLRRFISLVALASVHEGKPDSLYTLAIQRARMSELILCQMQTPYAPSQAFLTGMFSLLDSLLDQPLVEIIKQVPIDEDIKHALISHKGVLGTLLSMIIAYENADWSKAEQYCRMLGLTDFQLTTAFNQSTTWAQELLTKYH</sequence>
<keyword evidence="3" id="KW-0418">Kinase</keyword>
<dbReference type="InterPro" id="IPR013976">
    <property type="entry name" value="HDOD"/>
</dbReference>
<dbReference type="PROSITE" id="PS50883">
    <property type="entry name" value="EAL"/>
    <property type="match status" value="1"/>
</dbReference>
<dbReference type="AlphaFoldDB" id="A0A511QI54"/>
<dbReference type="Pfam" id="PF00563">
    <property type="entry name" value="EAL"/>
    <property type="match status" value="1"/>
</dbReference>
<evidence type="ECO:0000259" key="1">
    <source>
        <dbReference type="PROSITE" id="PS50883"/>
    </source>
</evidence>
<dbReference type="PIRSF" id="PIRSF003180">
    <property type="entry name" value="DiGMPpdiest_YuxH"/>
    <property type="match status" value="1"/>
</dbReference>
<dbReference type="Proteomes" id="UP000321922">
    <property type="component" value="Unassembled WGS sequence"/>
</dbReference>
<dbReference type="Gene3D" id="3.20.20.450">
    <property type="entry name" value="EAL domain"/>
    <property type="match status" value="1"/>
</dbReference>
<dbReference type="InterPro" id="IPR052340">
    <property type="entry name" value="RNase_Y/CdgJ"/>
</dbReference>
<dbReference type="SUPFAM" id="SSF109604">
    <property type="entry name" value="HD-domain/PDEase-like"/>
    <property type="match status" value="1"/>
</dbReference>
<dbReference type="InterPro" id="IPR035919">
    <property type="entry name" value="EAL_sf"/>
</dbReference>
<keyword evidence="4" id="KW-1185">Reference proteome</keyword>
<dbReference type="EMBL" id="BJXJ01000037">
    <property type="protein sequence ID" value="GEM76973.1"/>
    <property type="molecule type" value="Genomic_DNA"/>
</dbReference>
<dbReference type="InterPro" id="IPR001633">
    <property type="entry name" value="EAL_dom"/>
</dbReference>
<feature type="domain" description="HDOD" evidence="2">
    <location>
        <begin position="176"/>
        <end position="362"/>
    </location>
</feature>
<feature type="domain" description="EAL" evidence="1">
    <location>
        <begin position="1"/>
        <end position="182"/>
    </location>
</feature>
<name>A0A511QI54_9VIBR</name>
<comment type="caution">
    <text evidence="3">The sequence shown here is derived from an EMBL/GenBank/DDBJ whole genome shotgun (WGS) entry which is preliminary data.</text>
</comment>
<organism evidence="3 4">
    <name type="scientific">Vibrio sagamiensis NBRC 104589</name>
    <dbReference type="NCBI Taxonomy" id="1219064"/>
    <lineage>
        <taxon>Bacteria</taxon>
        <taxon>Pseudomonadati</taxon>
        <taxon>Pseudomonadota</taxon>
        <taxon>Gammaproteobacteria</taxon>
        <taxon>Vibrionales</taxon>
        <taxon>Vibrionaceae</taxon>
        <taxon>Vibrio</taxon>
    </lineage>
</organism>
<dbReference type="PROSITE" id="PS51833">
    <property type="entry name" value="HDOD"/>
    <property type="match status" value="1"/>
</dbReference>
<dbReference type="PANTHER" id="PTHR33525:SF4">
    <property type="entry name" value="CYCLIC DI-GMP PHOSPHODIESTERASE CDGJ"/>
    <property type="match status" value="1"/>
</dbReference>
<proteinExistence type="predicted"/>
<dbReference type="GO" id="GO:0016301">
    <property type="term" value="F:kinase activity"/>
    <property type="evidence" value="ECO:0007669"/>
    <property type="project" value="UniProtKB-KW"/>
</dbReference>
<gene>
    <name evidence="3" type="ORF">VSA01S_30850</name>
</gene>
<dbReference type="Pfam" id="PF08668">
    <property type="entry name" value="HDOD"/>
    <property type="match status" value="1"/>
</dbReference>
<dbReference type="PANTHER" id="PTHR33525">
    <property type="match status" value="1"/>
</dbReference>
<evidence type="ECO:0000313" key="3">
    <source>
        <dbReference type="EMBL" id="GEM76973.1"/>
    </source>
</evidence>